<reference evidence="3" key="1">
    <citation type="submission" date="2023-04" db="EMBL/GenBank/DDBJ databases">
        <title>Phytophthora fragariaefolia NBRC 109709.</title>
        <authorList>
            <person name="Ichikawa N."/>
            <person name="Sato H."/>
            <person name="Tonouchi N."/>
        </authorList>
    </citation>
    <scope>NUCLEOTIDE SEQUENCE</scope>
    <source>
        <strain evidence="3">NBRC 109709</strain>
    </source>
</reference>
<dbReference type="InterPro" id="IPR012337">
    <property type="entry name" value="RNaseH-like_sf"/>
</dbReference>
<dbReference type="Pfam" id="PF13456">
    <property type="entry name" value="RVT_3"/>
    <property type="match status" value="1"/>
</dbReference>
<comment type="caution">
    <text evidence="3">The sequence shown here is derived from an EMBL/GenBank/DDBJ whole genome shotgun (WGS) entry which is preliminary data.</text>
</comment>
<dbReference type="EMBL" id="BSXT01000883">
    <property type="protein sequence ID" value="GMF35680.1"/>
    <property type="molecule type" value="Genomic_DNA"/>
</dbReference>
<dbReference type="PANTHER" id="PTHR47723:SF19">
    <property type="entry name" value="POLYNUCLEOTIDYL TRANSFERASE, RIBONUCLEASE H-LIKE SUPERFAMILY PROTEIN"/>
    <property type="match status" value="1"/>
</dbReference>
<sequence length="273" mass="30488">MKSKSADGRCVRWGLTLSHRDLEVRQVQRDEDGLAAILGAGITAREHLDEVAETPILAKGGVKAPPLISVEMLDDSYTGYVLNFDGAAKTSTRQGSCGCVVRELPGWRALSAPGFILDDVTVNDAEYHGLLKRMELMSERNVQDLVVVEDCRVVIQQVQDLINCNQPNLQRRLAEYEALKAKFKSVKLVHVKRDYNQTVDYLTSKTLALGESWQVEDAEELTNLKQVSKIPEKLMKSEASLNVPVHEESGQSPPDRAILNDDRTNEKSRSCRR</sequence>
<proteinExistence type="predicted"/>
<name>A0A9W6XCD9_9STRA</name>
<feature type="domain" description="RNase H type-1" evidence="2">
    <location>
        <begin position="83"/>
        <end position="204"/>
    </location>
</feature>
<dbReference type="SUPFAM" id="SSF53098">
    <property type="entry name" value="Ribonuclease H-like"/>
    <property type="match status" value="1"/>
</dbReference>
<dbReference type="OrthoDB" id="2016287at2759"/>
<dbReference type="Proteomes" id="UP001165121">
    <property type="component" value="Unassembled WGS sequence"/>
</dbReference>
<dbReference type="InterPro" id="IPR002156">
    <property type="entry name" value="RNaseH_domain"/>
</dbReference>
<dbReference type="InterPro" id="IPR053151">
    <property type="entry name" value="RNase_H-like"/>
</dbReference>
<feature type="compositionally biased region" description="Basic and acidic residues" evidence="1">
    <location>
        <begin position="258"/>
        <end position="273"/>
    </location>
</feature>
<evidence type="ECO:0000313" key="4">
    <source>
        <dbReference type="Proteomes" id="UP001165121"/>
    </source>
</evidence>
<evidence type="ECO:0000313" key="3">
    <source>
        <dbReference type="EMBL" id="GMF35680.1"/>
    </source>
</evidence>
<protein>
    <submittedName>
        <fullName evidence="3">Unnamed protein product</fullName>
    </submittedName>
</protein>
<dbReference type="AlphaFoldDB" id="A0A9W6XCD9"/>
<dbReference type="PANTHER" id="PTHR47723">
    <property type="entry name" value="OS05G0353850 PROTEIN"/>
    <property type="match status" value="1"/>
</dbReference>
<evidence type="ECO:0000256" key="1">
    <source>
        <dbReference type="SAM" id="MobiDB-lite"/>
    </source>
</evidence>
<gene>
    <name evidence="3" type="ORF">Pfra01_000950900</name>
</gene>
<organism evidence="3 4">
    <name type="scientific">Phytophthora fragariaefolia</name>
    <dbReference type="NCBI Taxonomy" id="1490495"/>
    <lineage>
        <taxon>Eukaryota</taxon>
        <taxon>Sar</taxon>
        <taxon>Stramenopiles</taxon>
        <taxon>Oomycota</taxon>
        <taxon>Peronosporomycetes</taxon>
        <taxon>Peronosporales</taxon>
        <taxon>Peronosporaceae</taxon>
        <taxon>Phytophthora</taxon>
    </lineage>
</organism>
<dbReference type="GO" id="GO:0004523">
    <property type="term" value="F:RNA-DNA hybrid ribonuclease activity"/>
    <property type="evidence" value="ECO:0007669"/>
    <property type="project" value="InterPro"/>
</dbReference>
<accession>A0A9W6XCD9</accession>
<feature type="region of interest" description="Disordered" evidence="1">
    <location>
        <begin position="238"/>
        <end position="273"/>
    </location>
</feature>
<dbReference type="Gene3D" id="3.30.420.10">
    <property type="entry name" value="Ribonuclease H-like superfamily/Ribonuclease H"/>
    <property type="match status" value="1"/>
</dbReference>
<keyword evidence="4" id="KW-1185">Reference proteome</keyword>
<dbReference type="GO" id="GO:0003676">
    <property type="term" value="F:nucleic acid binding"/>
    <property type="evidence" value="ECO:0007669"/>
    <property type="project" value="InterPro"/>
</dbReference>
<evidence type="ECO:0000259" key="2">
    <source>
        <dbReference type="Pfam" id="PF13456"/>
    </source>
</evidence>
<dbReference type="InterPro" id="IPR036397">
    <property type="entry name" value="RNaseH_sf"/>
</dbReference>